<dbReference type="KEGG" id="sesp:BN6_72300"/>
<name>K0KCE1_SACES</name>
<dbReference type="STRING" id="1179773.BN6_72300"/>
<dbReference type="Proteomes" id="UP000006281">
    <property type="component" value="Chromosome"/>
</dbReference>
<dbReference type="eggNOG" id="COG0226">
    <property type="taxonomic scope" value="Bacteria"/>
</dbReference>
<dbReference type="SUPFAM" id="SSF53850">
    <property type="entry name" value="Periplasmic binding protein-like II"/>
    <property type="match status" value="1"/>
</dbReference>
<reference evidence="5 6" key="1">
    <citation type="journal article" date="2012" name="BMC Genomics">
        <title>Complete genome sequence of Saccharothrix espanaensis DSM 44229T and comparison to the other completely sequenced Pseudonocardiaceae.</title>
        <authorList>
            <person name="Strobel T."/>
            <person name="Al-Dilaimi A."/>
            <person name="Blom J."/>
            <person name="Gessner A."/>
            <person name="Kalinowski J."/>
            <person name="Luzhetska M."/>
            <person name="Puhler A."/>
            <person name="Szczepanowski R."/>
            <person name="Bechthold A."/>
            <person name="Ruckert C."/>
        </authorList>
    </citation>
    <scope>NUCLEOTIDE SEQUENCE [LARGE SCALE GENOMIC DNA]</scope>
    <source>
        <strain evidence="6">ATCC 51144 / DSM 44229 / JCM 9112 / NBRC 15066 / NRRL 15764</strain>
    </source>
</reference>
<evidence type="ECO:0000256" key="2">
    <source>
        <dbReference type="ARBA" id="ARBA00023015"/>
    </source>
</evidence>
<dbReference type="PATRIC" id="fig|1179773.3.peg.7305"/>
<protein>
    <recommendedName>
        <fullName evidence="4">LysR substrate-binding domain-containing protein</fullName>
    </recommendedName>
</protein>
<keyword evidence="6" id="KW-1185">Reference proteome</keyword>
<keyword evidence="2" id="KW-0805">Transcription regulation</keyword>
<dbReference type="InterPro" id="IPR005119">
    <property type="entry name" value="LysR_subst-bd"/>
</dbReference>
<evidence type="ECO:0000256" key="1">
    <source>
        <dbReference type="ARBA" id="ARBA00009437"/>
    </source>
</evidence>
<dbReference type="Gene3D" id="3.40.190.10">
    <property type="entry name" value="Periplasmic binding protein-like II"/>
    <property type="match status" value="2"/>
</dbReference>
<comment type="similarity">
    <text evidence="1">Belongs to the LysR transcriptional regulatory family.</text>
</comment>
<dbReference type="GO" id="GO:0000976">
    <property type="term" value="F:transcription cis-regulatory region binding"/>
    <property type="evidence" value="ECO:0007669"/>
    <property type="project" value="TreeGrafter"/>
</dbReference>
<dbReference type="PANTHER" id="PTHR30126:SF39">
    <property type="entry name" value="HTH-TYPE TRANSCRIPTIONAL REGULATOR CYSL"/>
    <property type="match status" value="1"/>
</dbReference>
<dbReference type="AlphaFoldDB" id="K0KCE1"/>
<dbReference type="GO" id="GO:0006355">
    <property type="term" value="P:regulation of DNA-templated transcription"/>
    <property type="evidence" value="ECO:0007669"/>
    <property type="project" value="TreeGrafter"/>
</dbReference>
<gene>
    <name evidence="5" type="ordered locus">BN6_72300</name>
</gene>
<dbReference type="Pfam" id="PF03466">
    <property type="entry name" value="LysR_substrate"/>
    <property type="match status" value="1"/>
</dbReference>
<dbReference type="HOGENOM" id="CLU_127677_0_0_11"/>
<evidence type="ECO:0000313" key="5">
    <source>
        <dbReference type="EMBL" id="CCH34464.1"/>
    </source>
</evidence>
<organism evidence="5 6">
    <name type="scientific">Saccharothrix espanaensis (strain ATCC 51144 / DSM 44229 / JCM 9112 / NBRC 15066 / NRRL 15764)</name>
    <dbReference type="NCBI Taxonomy" id="1179773"/>
    <lineage>
        <taxon>Bacteria</taxon>
        <taxon>Bacillati</taxon>
        <taxon>Actinomycetota</taxon>
        <taxon>Actinomycetes</taxon>
        <taxon>Pseudonocardiales</taxon>
        <taxon>Pseudonocardiaceae</taxon>
        <taxon>Saccharothrix</taxon>
    </lineage>
</organism>
<accession>K0KCE1</accession>
<evidence type="ECO:0000313" key="6">
    <source>
        <dbReference type="Proteomes" id="UP000006281"/>
    </source>
</evidence>
<keyword evidence="3" id="KW-0804">Transcription</keyword>
<proteinExistence type="inferred from homology"/>
<feature type="domain" description="LysR substrate-binding" evidence="4">
    <location>
        <begin position="2"/>
        <end position="186"/>
    </location>
</feature>
<evidence type="ECO:0000256" key="3">
    <source>
        <dbReference type="ARBA" id="ARBA00023163"/>
    </source>
</evidence>
<evidence type="ECO:0000259" key="4">
    <source>
        <dbReference type="Pfam" id="PF03466"/>
    </source>
</evidence>
<dbReference type="PANTHER" id="PTHR30126">
    <property type="entry name" value="HTH-TYPE TRANSCRIPTIONAL REGULATOR"/>
    <property type="match status" value="1"/>
</dbReference>
<sequence length="191" mass="19955">MTVAEHLAPVWIGELRRTRPDLHVGLRVTNSETVLRLLREGAADLGFVEAPGAVRGLSTRKVAVDRLAVVVPPGHRWATRPVSVTELAATPLVVRERGSGTRDTLDKALPGAVPPALELGSTTAVRGAVVAGVAPAVLSVLAVALDLADGRLVEVPVAGLDLRRVLRAVWAGGRRLVGPAAELLAVAVRRS</sequence>
<dbReference type="EMBL" id="HE804045">
    <property type="protein sequence ID" value="CCH34464.1"/>
    <property type="molecule type" value="Genomic_DNA"/>
</dbReference>